<dbReference type="PIRSF" id="PIRSF036492">
    <property type="entry name" value="ALDH"/>
    <property type="match status" value="1"/>
</dbReference>
<dbReference type="InterPro" id="IPR016163">
    <property type="entry name" value="Ald_DH_C"/>
</dbReference>
<dbReference type="PANTHER" id="PTHR43570">
    <property type="entry name" value="ALDEHYDE DEHYDROGENASE"/>
    <property type="match status" value="1"/>
</dbReference>
<dbReference type="KEGG" id="mcak:MCCS_21160"/>
<evidence type="ECO:0000259" key="8">
    <source>
        <dbReference type="Pfam" id="PF00171"/>
    </source>
</evidence>
<dbReference type="GO" id="GO:0005737">
    <property type="term" value="C:cytoplasm"/>
    <property type="evidence" value="ECO:0007669"/>
    <property type="project" value="TreeGrafter"/>
</dbReference>
<dbReference type="Proteomes" id="UP000194154">
    <property type="component" value="Chromosome"/>
</dbReference>
<evidence type="ECO:0000313" key="10">
    <source>
        <dbReference type="Proteomes" id="UP000194154"/>
    </source>
</evidence>
<feature type="domain" description="Aldehyde dehydrogenase" evidence="8">
    <location>
        <begin position="12"/>
        <end position="427"/>
    </location>
</feature>
<dbReference type="Pfam" id="PF00171">
    <property type="entry name" value="Aldedh"/>
    <property type="match status" value="1"/>
</dbReference>
<sequence>MLNTETQNVRDFFQTQATKDIKFRKKYLKALKKSIKKHESDILDALKSDLGKNKVEAYATEIGFVKKELSYIIKELKNWAKTKSVTTPMMQFPAKSFIKYEPYGTVLIIGPFNYPFQLVMSPLIGALAAGNCAVVKPSEMTPQTSMVVQEILEEVFPENYVKVIQGEKEVTSQLLDERFDYIFFTGSTKVGQIVYEKASKHLTPVTLELGGKSPAIIDDTANLKVAAERVAFGKFMNAGQTCVAPDYVLIDNKVKMKFVKALQSTIQEFYGTQTEQSEDFGRIVNDNHFNRLVNIIEDSRQQVIYGGESNADELFVAPTIILDPELSDSVMQQEIFGPILPIIGYDMFNEVYDIVEQYEKPLALYLFTEDSDQITAVFNRLSFGGGCVNDTILHLANPNLPFGGVGHSGIGSYHGKYSFELFSHEKSYITKSTKLESGLLFPPYKGKFKYVKQLFK</sequence>
<dbReference type="AlphaFoldDB" id="A0A1W7ADM2"/>
<evidence type="ECO:0000256" key="7">
    <source>
        <dbReference type="RuleBase" id="RU003345"/>
    </source>
</evidence>
<keyword evidence="10" id="KW-1185">Reference proteome</keyword>
<dbReference type="InterPro" id="IPR012394">
    <property type="entry name" value="Aldehyde_DH_NAD(P)"/>
</dbReference>
<dbReference type="PROSITE" id="PS00070">
    <property type="entry name" value="ALDEHYDE_DEHYDR_CYS"/>
    <property type="match status" value="1"/>
</dbReference>
<dbReference type="FunFam" id="3.40.605.10:FF:000004">
    <property type="entry name" value="Aldehyde dehydrogenase"/>
    <property type="match status" value="1"/>
</dbReference>
<dbReference type="SUPFAM" id="SSF53720">
    <property type="entry name" value="ALDH-like"/>
    <property type="match status" value="1"/>
</dbReference>
<dbReference type="Gene3D" id="3.40.309.10">
    <property type="entry name" value="Aldehyde Dehydrogenase, Chain A, domain 2"/>
    <property type="match status" value="1"/>
</dbReference>
<evidence type="ECO:0000256" key="3">
    <source>
        <dbReference type="ARBA" id="ARBA00023027"/>
    </source>
</evidence>
<comment type="similarity">
    <text evidence="1 4 7">Belongs to the aldehyde dehydrogenase family.</text>
</comment>
<dbReference type="CDD" id="cd07136">
    <property type="entry name" value="ALDH_YwdH-P39616"/>
    <property type="match status" value="1"/>
</dbReference>
<reference evidence="9 10" key="1">
    <citation type="journal article" date="2017" name="Int. J. Syst. Evol. Microbiol.">
        <title>Macrococcus canis sp. nov., a skin bacterium associated with infections in dogs.</title>
        <authorList>
            <person name="Gobeli Brawand S."/>
            <person name="Cotting K."/>
            <person name="Gomez-Sanz E."/>
            <person name="Collaud A."/>
            <person name="Thomann A."/>
            <person name="Brodard I."/>
            <person name="Rodriguez-Campos S."/>
            <person name="Strauss C."/>
            <person name="Perreten V."/>
        </authorList>
    </citation>
    <scope>NUCLEOTIDE SEQUENCE [LARGE SCALE GENOMIC DNA]</scope>
    <source>
        <strain evidence="9 10">KM45013</strain>
    </source>
</reference>
<dbReference type="RefSeq" id="WP_086043242.1">
    <property type="nucleotide sequence ID" value="NZ_CBCRZA010000007.1"/>
</dbReference>
<evidence type="ECO:0000256" key="4">
    <source>
        <dbReference type="PIRNR" id="PIRNR036492"/>
    </source>
</evidence>
<feature type="active site" evidence="5">
    <location>
        <position position="242"/>
    </location>
</feature>
<dbReference type="InterPro" id="IPR015590">
    <property type="entry name" value="Aldehyde_DH_dom"/>
</dbReference>
<proteinExistence type="inferred from homology"/>
<keyword evidence="3" id="KW-0520">NAD</keyword>
<dbReference type="GeneID" id="35296201"/>
<dbReference type="InterPro" id="IPR016160">
    <property type="entry name" value="Ald_DH_CS_CYS"/>
</dbReference>
<accession>A0A1W7ADM2</accession>
<name>A0A1W7ADM2_9STAP</name>
<gene>
    <name evidence="9" type="primary">alkH</name>
    <name evidence="9" type="ORF">MCCS_21160</name>
</gene>
<dbReference type="STRING" id="1855823.MCCS_21160"/>
<dbReference type="FunFam" id="3.40.309.10:FF:000003">
    <property type="entry name" value="Aldehyde dehydrogenase"/>
    <property type="match status" value="1"/>
</dbReference>
<dbReference type="GO" id="GO:0004029">
    <property type="term" value="F:aldehyde dehydrogenase (NAD+) activity"/>
    <property type="evidence" value="ECO:0007669"/>
    <property type="project" value="TreeGrafter"/>
</dbReference>
<evidence type="ECO:0000313" key="9">
    <source>
        <dbReference type="EMBL" id="ARQ07705.1"/>
    </source>
</evidence>
<dbReference type="InterPro" id="IPR016162">
    <property type="entry name" value="Ald_DH_N"/>
</dbReference>
<dbReference type="OrthoDB" id="9762913at2"/>
<dbReference type="InterPro" id="IPR029510">
    <property type="entry name" value="Ald_DH_CS_GLU"/>
</dbReference>
<dbReference type="Gene3D" id="3.40.605.10">
    <property type="entry name" value="Aldehyde Dehydrogenase, Chain A, domain 1"/>
    <property type="match status" value="1"/>
</dbReference>
<evidence type="ECO:0000256" key="1">
    <source>
        <dbReference type="ARBA" id="ARBA00009986"/>
    </source>
</evidence>
<feature type="active site" evidence="5 6">
    <location>
        <position position="208"/>
    </location>
</feature>
<evidence type="ECO:0000256" key="2">
    <source>
        <dbReference type="ARBA" id="ARBA00023002"/>
    </source>
</evidence>
<dbReference type="InterPro" id="IPR016161">
    <property type="entry name" value="Ald_DH/histidinol_DH"/>
</dbReference>
<dbReference type="EMBL" id="CP021059">
    <property type="protein sequence ID" value="ARQ07705.1"/>
    <property type="molecule type" value="Genomic_DNA"/>
</dbReference>
<dbReference type="PANTHER" id="PTHR43570:SF16">
    <property type="entry name" value="ALDEHYDE DEHYDROGENASE TYPE III, ISOFORM Q"/>
    <property type="match status" value="1"/>
</dbReference>
<protein>
    <recommendedName>
        <fullName evidence="4">Aldehyde dehydrogenase</fullName>
    </recommendedName>
</protein>
<evidence type="ECO:0000256" key="6">
    <source>
        <dbReference type="PROSITE-ProRule" id="PRU10007"/>
    </source>
</evidence>
<organism evidence="9 10">
    <name type="scientific">Macrococcoides canis</name>
    <dbReference type="NCBI Taxonomy" id="1855823"/>
    <lineage>
        <taxon>Bacteria</taxon>
        <taxon>Bacillati</taxon>
        <taxon>Bacillota</taxon>
        <taxon>Bacilli</taxon>
        <taxon>Bacillales</taxon>
        <taxon>Staphylococcaceae</taxon>
        <taxon>Macrococcoides</taxon>
    </lineage>
</organism>
<dbReference type="GO" id="GO:0006081">
    <property type="term" value="P:aldehyde metabolic process"/>
    <property type="evidence" value="ECO:0007669"/>
    <property type="project" value="InterPro"/>
</dbReference>
<evidence type="ECO:0000256" key="5">
    <source>
        <dbReference type="PIRSR" id="PIRSR036492-1"/>
    </source>
</evidence>
<keyword evidence="2 4" id="KW-0560">Oxidoreductase</keyword>
<dbReference type="PROSITE" id="PS00687">
    <property type="entry name" value="ALDEHYDE_DEHYDR_GLU"/>
    <property type="match status" value="1"/>
</dbReference>